<keyword evidence="2" id="KW-1185">Reference proteome</keyword>
<reference evidence="1 2" key="1">
    <citation type="submission" date="2015-09" db="EMBL/GenBank/DDBJ databases">
        <authorList>
            <consortium name="Swine Surveillance"/>
        </authorList>
    </citation>
    <scope>NUCLEOTIDE SEQUENCE [LARGE SCALE GENOMIC DNA]</scope>
    <source>
        <strain evidence="1 2">CECT 7557</strain>
    </source>
</reference>
<dbReference type="OrthoDB" id="7060592at2"/>
<dbReference type="RefSeq" id="WP_058290992.1">
    <property type="nucleotide sequence ID" value="NZ_CYSD01000039.1"/>
</dbReference>
<name>A0A0P1GGX4_9RHOB</name>
<accession>A0A0P1GGX4</accession>
<evidence type="ECO:0000313" key="1">
    <source>
        <dbReference type="EMBL" id="CUH80563.1"/>
    </source>
</evidence>
<organism evidence="1 2">
    <name type="scientific">Tritonibacter multivorans</name>
    <dbReference type="NCBI Taxonomy" id="928856"/>
    <lineage>
        <taxon>Bacteria</taxon>
        <taxon>Pseudomonadati</taxon>
        <taxon>Pseudomonadota</taxon>
        <taxon>Alphaproteobacteria</taxon>
        <taxon>Rhodobacterales</taxon>
        <taxon>Paracoccaceae</taxon>
        <taxon>Tritonibacter</taxon>
    </lineage>
</organism>
<proteinExistence type="predicted"/>
<dbReference type="AlphaFoldDB" id="A0A0P1GGX4"/>
<dbReference type="EMBL" id="CYSD01000039">
    <property type="protein sequence ID" value="CUH80563.1"/>
    <property type="molecule type" value="Genomic_DNA"/>
</dbReference>
<gene>
    <name evidence="1" type="ORF">TRM7557_02978</name>
</gene>
<dbReference type="STRING" id="928856.SAMN04488049_104262"/>
<protein>
    <submittedName>
        <fullName evidence="1">Uncharacterized protein</fullName>
    </submittedName>
</protein>
<evidence type="ECO:0000313" key="2">
    <source>
        <dbReference type="Proteomes" id="UP000052022"/>
    </source>
</evidence>
<sequence length="317" mass="34069">MIGPIPFQIPTEFLAQYGAGELVRYGAILKSAETGRIVAHLQQTGVLDQVLGVVSNFDPTGITGLIGVVQNAQMSSKLSALQSAVGGLETLQLASLASSVAGIGVTAASTALILLRLRGIEGQVSGLSDQIEALSGEIKLQSIHKVFSDIAGAIERIELAERRSDADQTVQSAEDRLHYSFRELSDITGRVLLQDKVDAALARSLLAGLSVCSAAQVKSLYWLNELEAAEIQARRHYRRIEELSYKVTLDQMQPRLAHLDNSDAVALGLLRDVSEVRARLAAVPSLSGHLRGMECHGRAYLSQLEEQREAPLLVLAA</sequence>
<dbReference type="Proteomes" id="UP000052022">
    <property type="component" value="Unassembled WGS sequence"/>
</dbReference>